<dbReference type="VEuPathDB" id="AmoebaDB:NF0047560"/>
<dbReference type="VEuPathDB" id="AmoebaDB:NfTy_063560"/>
<dbReference type="PROSITE" id="PS50191">
    <property type="entry name" value="CRAL_TRIO"/>
    <property type="match status" value="1"/>
</dbReference>
<accession>A0A6A5BSE1</accession>
<reference evidence="2 3" key="1">
    <citation type="journal article" date="2019" name="Sci. Rep.">
        <title>Nanopore sequencing improves the draft genome of the human pathogenic amoeba Naegleria fowleri.</title>
        <authorList>
            <person name="Liechti N."/>
            <person name="Schurch N."/>
            <person name="Bruggmann R."/>
            <person name="Wittwer M."/>
        </authorList>
    </citation>
    <scope>NUCLEOTIDE SEQUENCE [LARGE SCALE GENOMIC DNA]</scope>
    <source>
        <strain evidence="2 3">ATCC 30894</strain>
    </source>
</reference>
<sequence length="320" mass="37091">MSSNNNNTSSMTMTMMDQLISSQERSLIQQLKNQLFDPALATRLIPNQESSSFPQESSTNISLKTMNDLWNALNQFISKSEIHPDLFYVRWLRATNGDVSKSMNSIIELIKWRERIQIEKLTSSHFDSIFTKVENFVYLMGHDKDGSPTICLEIEKFVPGSLPYEQLEKVVGFVLEIVTHELRIKSQGRLERFVVLIDYYNWGLSLVDTKLDKAILGTCQSYFPERLKLACLMRAPWLFSTAYAVVKVFLDEKTTEKIAFVSESEIPTELRKRFDEHILLEKYGGKSQKKQTIKEYLSTFLGPNETLEEYYAKRLSFLQQ</sequence>
<dbReference type="SUPFAM" id="SSF46938">
    <property type="entry name" value="CRAL/TRIO N-terminal domain"/>
    <property type="match status" value="1"/>
</dbReference>
<dbReference type="SMART" id="SM00516">
    <property type="entry name" value="SEC14"/>
    <property type="match status" value="1"/>
</dbReference>
<dbReference type="PANTHER" id="PTHR45824">
    <property type="entry name" value="GH16843P"/>
    <property type="match status" value="1"/>
</dbReference>
<evidence type="ECO:0000313" key="3">
    <source>
        <dbReference type="Proteomes" id="UP000444721"/>
    </source>
</evidence>
<dbReference type="GeneID" id="68111112"/>
<dbReference type="VEuPathDB" id="AmoebaDB:FDP41_003894"/>
<keyword evidence="3" id="KW-1185">Reference proteome</keyword>
<name>A0A6A5BSE1_NAEFO</name>
<dbReference type="EMBL" id="VFQX01000035">
    <property type="protein sequence ID" value="KAF0977241.1"/>
    <property type="molecule type" value="Genomic_DNA"/>
</dbReference>
<proteinExistence type="predicted"/>
<dbReference type="InterPro" id="IPR036273">
    <property type="entry name" value="CRAL/TRIO_N_dom_sf"/>
</dbReference>
<evidence type="ECO:0000259" key="1">
    <source>
        <dbReference type="PROSITE" id="PS50191"/>
    </source>
</evidence>
<dbReference type="PANTHER" id="PTHR45824:SF29">
    <property type="entry name" value="GH16843P"/>
    <property type="match status" value="1"/>
</dbReference>
<organism evidence="2 3">
    <name type="scientific">Naegleria fowleri</name>
    <name type="common">Brain eating amoeba</name>
    <dbReference type="NCBI Taxonomy" id="5763"/>
    <lineage>
        <taxon>Eukaryota</taxon>
        <taxon>Discoba</taxon>
        <taxon>Heterolobosea</taxon>
        <taxon>Tetramitia</taxon>
        <taxon>Eutetramitia</taxon>
        <taxon>Vahlkampfiidae</taxon>
        <taxon>Naegleria</taxon>
    </lineage>
</organism>
<dbReference type="AlphaFoldDB" id="A0A6A5BSE1"/>
<evidence type="ECO:0000313" key="2">
    <source>
        <dbReference type="EMBL" id="KAF0977241.1"/>
    </source>
</evidence>
<gene>
    <name evidence="2" type="ORF">FDP41_003894</name>
</gene>
<dbReference type="InterPro" id="IPR052578">
    <property type="entry name" value="PI_Transfer_CRAL-TRIO"/>
</dbReference>
<dbReference type="Pfam" id="PF00650">
    <property type="entry name" value="CRAL_TRIO"/>
    <property type="match status" value="1"/>
</dbReference>
<dbReference type="Proteomes" id="UP000444721">
    <property type="component" value="Unassembled WGS sequence"/>
</dbReference>
<dbReference type="OMA" id="FYVRWLR"/>
<dbReference type="SUPFAM" id="SSF52087">
    <property type="entry name" value="CRAL/TRIO domain"/>
    <property type="match status" value="1"/>
</dbReference>
<comment type="caution">
    <text evidence="2">The sequence shown here is derived from an EMBL/GenBank/DDBJ whole genome shotgun (WGS) entry which is preliminary data.</text>
</comment>
<dbReference type="Gene3D" id="3.40.525.10">
    <property type="entry name" value="CRAL-TRIO lipid binding domain"/>
    <property type="match status" value="1"/>
</dbReference>
<dbReference type="RefSeq" id="XP_044561954.1">
    <property type="nucleotide sequence ID" value="XM_044707248.1"/>
</dbReference>
<dbReference type="CDD" id="cd00170">
    <property type="entry name" value="SEC14"/>
    <property type="match status" value="1"/>
</dbReference>
<protein>
    <recommendedName>
        <fullName evidence="1">CRAL-TRIO domain-containing protein</fullName>
    </recommendedName>
</protein>
<dbReference type="OrthoDB" id="1434354at2759"/>
<feature type="domain" description="CRAL-TRIO" evidence="1">
    <location>
        <begin position="139"/>
        <end position="291"/>
    </location>
</feature>
<dbReference type="GO" id="GO:0008526">
    <property type="term" value="F:phosphatidylinositol transfer activity"/>
    <property type="evidence" value="ECO:0007669"/>
    <property type="project" value="TreeGrafter"/>
</dbReference>
<dbReference type="InterPro" id="IPR036865">
    <property type="entry name" value="CRAL-TRIO_dom_sf"/>
</dbReference>
<dbReference type="InterPro" id="IPR001251">
    <property type="entry name" value="CRAL-TRIO_dom"/>
</dbReference>